<dbReference type="AlphaFoldDB" id="A0AAW6T6V1"/>
<feature type="transmembrane region" description="Helical" evidence="2">
    <location>
        <begin position="65"/>
        <end position="85"/>
    </location>
</feature>
<keyword evidence="2" id="KW-0472">Membrane</keyword>
<evidence type="ECO:0000313" key="3">
    <source>
        <dbReference type="EMBL" id="MDI2097362.1"/>
    </source>
</evidence>
<gene>
    <name evidence="3" type="primary">mnhG</name>
    <name evidence="3" type="ORF">QF206_00055</name>
</gene>
<evidence type="ECO:0000256" key="2">
    <source>
        <dbReference type="SAM" id="Phobius"/>
    </source>
</evidence>
<sequence length="126" mass="13659">MNLDAILDGAALICLALGAFLSMAAGVGLLRFPDALSRMHAATKPQIMGLFFVLAAIALDQRSWVTVLILIPVVVLQTLTAPISAHMIGRAAYRTHNFSDEHTLVDELGPAVDKATREQRRRGPER</sequence>
<organism evidence="3 4">
    <name type="scientific">Ruicaihuangia caeni</name>
    <dbReference type="NCBI Taxonomy" id="3042517"/>
    <lineage>
        <taxon>Bacteria</taxon>
        <taxon>Bacillati</taxon>
        <taxon>Actinomycetota</taxon>
        <taxon>Actinomycetes</taxon>
        <taxon>Micrococcales</taxon>
        <taxon>Microbacteriaceae</taxon>
        <taxon>Ruicaihuangia</taxon>
    </lineage>
</organism>
<dbReference type="EMBL" id="JASATX010000001">
    <property type="protein sequence ID" value="MDI2097362.1"/>
    <property type="molecule type" value="Genomic_DNA"/>
</dbReference>
<dbReference type="NCBIfam" id="TIGR01300">
    <property type="entry name" value="CPA3_mnhG_phaG"/>
    <property type="match status" value="1"/>
</dbReference>
<dbReference type="PANTHER" id="PTHR34703:SF1">
    <property type="entry name" value="ANTIPORTER SUBUNIT MNHG2-RELATED"/>
    <property type="match status" value="1"/>
</dbReference>
<dbReference type="InterPro" id="IPR005133">
    <property type="entry name" value="PhaG_MnhG_YufB"/>
</dbReference>
<comment type="similarity">
    <text evidence="1">Belongs to the CPA3 antiporters (TC 2.A.63) subunit G family.</text>
</comment>
<name>A0AAW6T6V1_9MICO</name>
<proteinExistence type="inferred from homology"/>
<feature type="transmembrane region" description="Helical" evidence="2">
    <location>
        <begin position="42"/>
        <end position="59"/>
    </location>
</feature>
<dbReference type="RefSeq" id="WP_281487164.1">
    <property type="nucleotide sequence ID" value="NZ_JASATX010000001.1"/>
</dbReference>
<accession>A0AAW6T6V1</accession>
<reference evidence="3 4" key="1">
    <citation type="submission" date="2023-04" db="EMBL/GenBank/DDBJ databases">
        <title>Klugiella caeni sp. nov. isolated from the sludge of biochemical tank.</title>
        <authorList>
            <person name="Geng K."/>
        </authorList>
    </citation>
    <scope>NUCLEOTIDE SEQUENCE [LARGE SCALE GENOMIC DNA]</scope>
    <source>
        <strain evidence="3 4">YN-L-19</strain>
    </source>
</reference>
<dbReference type="PANTHER" id="PTHR34703">
    <property type="entry name" value="ANTIPORTER SUBUNIT MNHG2-RELATED"/>
    <property type="match status" value="1"/>
</dbReference>
<dbReference type="Proteomes" id="UP001321506">
    <property type="component" value="Unassembled WGS sequence"/>
</dbReference>
<keyword evidence="2" id="KW-0812">Transmembrane</keyword>
<dbReference type="GO" id="GO:0015385">
    <property type="term" value="F:sodium:proton antiporter activity"/>
    <property type="evidence" value="ECO:0007669"/>
    <property type="project" value="TreeGrafter"/>
</dbReference>
<evidence type="ECO:0000313" key="4">
    <source>
        <dbReference type="Proteomes" id="UP001321506"/>
    </source>
</evidence>
<evidence type="ECO:0000256" key="1">
    <source>
        <dbReference type="ARBA" id="ARBA00008404"/>
    </source>
</evidence>
<keyword evidence="2" id="KW-1133">Transmembrane helix</keyword>
<protein>
    <submittedName>
        <fullName evidence="3">Monovalent cation/H(+) antiporter subunit G</fullName>
    </submittedName>
</protein>
<feature type="transmembrane region" description="Helical" evidence="2">
    <location>
        <begin position="6"/>
        <end position="30"/>
    </location>
</feature>
<comment type="caution">
    <text evidence="3">The sequence shown here is derived from an EMBL/GenBank/DDBJ whole genome shotgun (WGS) entry which is preliminary data.</text>
</comment>
<dbReference type="Pfam" id="PF03334">
    <property type="entry name" value="PhaG_MnhG_YufB"/>
    <property type="match status" value="1"/>
</dbReference>
<keyword evidence="4" id="KW-1185">Reference proteome</keyword>
<dbReference type="NCBIfam" id="NF009314">
    <property type="entry name" value="PRK12674.1-2"/>
    <property type="match status" value="1"/>
</dbReference>